<evidence type="ECO:0000256" key="8">
    <source>
        <dbReference type="ARBA" id="ARBA00023180"/>
    </source>
</evidence>
<dbReference type="AlphaFoldDB" id="A0AAN8R779"/>
<dbReference type="GO" id="GO:0005576">
    <property type="term" value="C:extracellular region"/>
    <property type="evidence" value="ECO:0007669"/>
    <property type="project" value="TreeGrafter"/>
</dbReference>
<accession>A0AAN8R779</accession>
<comment type="similarity">
    <text evidence="2 11">Belongs to the glypican family.</text>
</comment>
<dbReference type="Proteomes" id="UP001356427">
    <property type="component" value="Unassembled WGS sequence"/>
</dbReference>
<evidence type="ECO:0000256" key="5">
    <source>
        <dbReference type="ARBA" id="ARBA00022729"/>
    </source>
</evidence>
<evidence type="ECO:0000256" key="9">
    <source>
        <dbReference type="ARBA" id="ARBA00023207"/>
    </source>
</evidence>
<organism evidence="13 14">
    <name type="scientific">Coregonus suidteri</name>
    <dbReference type="NCBI Taxonomy" id="861788"/>
    <lineage>
        <taxon>Eukaryota</taxon>
        <taxon>Metazoa</taxon>
        <taxon>Chordata</taxon>
        <taxon>Craniata</taxon>
        <taxon>Vertebrata</taxon>
        <taxon>Euteleostomi</taxon>
        <taxon>Actinopterygii</taxon>
        <taxon>Neopterygii</taxon>
        <taxon>Teleostei</taxon>
        <taxon>Protacanthopterygii</taxon>
        <taxon>Salmoniformes</taxon>
        <taxon>Salmonidae</taxon>
        <taxon>Coregoninae</taxon>
        <taxon>Coregonus</taxon>
    </lineage>
</organism>
<dbReference type="Pfam" id="PF01153">
    <property type="entry name" value="Glypican"/>
    <property type="match status" value="1"/>
</dbReference>
<evidence type="ECO:0000313" key="14">
    <source>
        <dbReference type="Proteomes" id="UP001356427"/>
    </source>
</evidence>
<comment type="subcellular location">
    <subcellularLocation>
        <location evidence="1 12">Cell membrane</location>
        <topology evidence="1 12">Lipid-anchor</topology>
        <topology evidence="1 12">GPI-anchor</topology>
    </subcellularLocation>
</comment>
<dbReference type="GO" id="GO:0098552">
    <property type="term" value="C:side of membrane"/>
    <property type="evidence" value="ECO:0007669"/>
    <property type="project" value="UniProtKB-KW"/>
</dbReference>
<reference evidence="13 14" key="1">
    <citation type="submission" date="2021-04" db="EMBL/GenBank/DDBJ databases">
        <authorList>
            <person name="De Guttry C."/>
            <person name="Zahm M."/>
            <person name="Klopp C."/>
            <person name="Cabau C."/>
            <person name="Louis A."/>
            <person name="Berthelot C."/>
            <person name="Parey E."/>
            <person name="Roest Crollius H."/>
            <person name="Montfort J."/>
            <person name="Robinson-Rechavi M."/>
            <person name="Bucao C."/>
            <person name="Bouchez O."/>
            <person name="Gislard M."/>
            <person name="Lluch J."/>
            <person name="Milhes M."/>
            <person name="Lampietro C."/>
            <person name="Lopez Roques C."/>
            <person name="Donnadieu C."/>
            <person name="Braasch I."/>
            <person name="Desvignes T."/>
            <person name="Postlethwait J."/>
            <person name="Bobe J."/>
            <person name="Wedekind C."/>
            <person name="Guiguen Y."/>
        </authorList>
    </citation>
    <scope>NUCLEOTIDE SEQUENCE [LARGE SCALE GENOMIC DNA]</scope>
    <source>
        <strain evidence="13">Cs_M1</strain>
        <tissue evidence="13">Blood</tissue>
    </source>
</reference>
<dbReference type="GO" id="GO:0009986">
    <property type="term" value="C:cell surface"/>
    <property type="evidence" value="ECO:0007669"/>
    <property type="project" value="TreeGrafter"/>
</dbReference>
<keyword evidence="3" id="KW-1003">Cell membrane</keyword>
<evidence type="ECO:0000256" key="12">
    <source>
        <dbReference type="RuleBase" id="RU003519"/>
    </source>
</evidence>
<proteinExistence type="inferred from homology"/>
<dbReference type="GO" id="GO:0090263">
    <property type="term" value="P:positive regulation of canonical Wnt signaling pathway"/>
    <property type="evidence" value="ECO:0007669"/>
    <property type="project" value="TreeGrafter"/>
</dbReference>
<keyword evidence="8" id="KW-0325">Glycoprotein</keyword>
<dbReference type="InterPro" id="IPR001863">
    <property type="entry name" value="Glypican"/>
</dbReference>
<name>A0AAN8R779_9TELE</name>
<evidence type="ECO:0000256" key="11">
    <source>
        <dbReference type="RuleBase" id="RU003518"/>
    </source>
</evidence>
<sequence>MWVLCNIHLDQKIRTQKMFCCLFVVAACVGLTSGSLTSCDEVRKVFQLRQIGPVKSLPERPREGSDLQVCQSRNLTCCTKKMEERYQVAARQDVQNLLQTSSSSLKFLISRNVAAFQGQTWERGMELLQCPTQQAPAWALSRGSLGIVLET</sequence>
<comment type="function">
    <text evidence="12">Cell surface proteoglycan.</text>
</comment>
<dbReference type="GO" id="GO:0016477">
    <property type="term" value="P:cell migration"/>
    <property type="evidence" value="ECO:0007669"/>
    <property type="project" value="TreeGrafter"/>
</dbReference>
<dbReference type="PANTHER" id="PTHR10822">
    <property type="entry name" value="GLYPICAN"/>
    <property type="match status" value="1"/>
</dbReference>
<evidence type="ECO:0000256" key="7">
    <source>
        <dbReference type="ARBA" id="ARBA00023136"/>
    </source>
</evidence>
<protein>
    <submittedName>
        <fullName evidence="13">Uncharacterized protein</fullName>
    </submittedName>
</protein>
<keyword evidence="6 12" id="KW-0654">Proteoglycan</keyword>
<gene>
    <name evidence="13" type="ORF">J4Q44_G00052510</name>
</gene>
<evidence type="ECO:0000256" key="6">
    <source>
        <dbReference type="ARBA" id="ARBA00022974"/>
    </source>
</evidence>
<evidence type="ECO:0000256" key="3">
    <source>
        <dbReference type="ARBA" id="ARBA00022475"/>
    </source>
</evidence>
<dbReference type="GO" id="GO:1905475">
    <property type="term" value="P:regulation of protein localization to membrane"/>
    <property type="evidence" value="ECO:0007669"/>
    <property type="project" value="TreeGrafter"/>
</dbReference>
<evidence type="ECO:0000256" key="4">
    <source>
        <dbReference type="ARBA" id="ARBA00022622"/>
    </source>
</evidence>
<dbReference type="EMBL" id="JAGTTL010000003">
    <property type="protein sequence ID" value="KAK6325909.1"/>
    <property type="molecule type" value="Genomic_DNA"/>
</dbReference>
<evidence type="ECO:0000256" key="2">
    <source>
        <dbReference type="ARBA" id="ARBA00010260"/>
    </source>
</evidence>
<comment type="caution">
    <text evidence="13">The sequence shown here is derived from an EMBL/GenBank/DDBJ whole genome shotgun (WGS) entry which is preliminary data.</text>
</comment>
<keyword evidence="9 12" id="KW-0357">Heparan sulfate</keyword>
<dbReference type="PANTHER" id="PTHR10822:SF12">
    <property type="entry name" value="GLYPICAN-5"/>
    <property type="match status" value="1"/>
</dbReference>
<dbReference type="GO" id="GO:0005886">
    <property type="term" value="C:plasma membrane"/>
    <property type="evidence" value="ECO:0007669"/>
    <property type="project" value="UniProtKB-SubCell"/>
</dbReference>
<evidence type="ECO:0000313" key="13">
    <source>
        <dbReference type="EMBL" id="KAK6325909.1"/>
    </source>
</evidence>
<keyword evidence="5" id="KW-0732">Signal</keyword>
<keyword evidence="14" id="KW-1185">Reference proteome</keyword>
<keyword evidence="10 12" id="KW-0449">Lipoprotein</keyword>
<evidence type="ECO:0000256" key="1">
    <source>
        <dbReference type="ARBA" id="ARBA00004609"/>
    </source>
</evidence>
<keyword evidence="7 12" id="KW-0472">Membrane</keyword>
<keyword evidence="4 12" id="KW-0336">GPI-anchor</keyword>
<evidence type="ECO:0000256" key="10">
    <source>
        <dbReference type="ARBA" id="ARBA00023288"/>
    </source>
</evidence>